<name>A0A2H1L5H9_9MICO</name>
<dbReference type="Proteomes" id="UP000234462">
    <property type="component" value="Unassembled WGS sequence"/>
</dbReference>
<dbReference type="OrthoDB" id="8117292at2"/>
<evidence type="ECO:0000256" key="1">
    <source>
        <dbReference type="ARBA" id="ARBA00006817"/>
    </source>
</evidence>
<feature type="domain" description="Activator of Hsp90 ATPase homologue 1/2-like C-terminal" evidence="2">
    <location>
        <begin position="71"/>
        <end position="150"/>
    </location>
</feature>
<evidence type="ECO:0000313" key="3">
    <source>
        <dbReference type="EMBL" id="SMY12000.1"/>
    </source>
</evidence>
<reference evidence="4" key="1">
    <citation type="submission" date="2017-03" db="EMBL/GenBank/DDBJ databases">
        <authorList>
            <person name="Monnet C."/>
        </authorList>
    </citation>
    <scope>NUCLEOTIDE SEQUENCE [LARGE SCALE GENOMIC DNA]</scope>
    <source>
        <strain evidence="4">SJ5-8</strain>
    </source>
</reference>
<dbReference type="EMBL" id="FXZM01000006">
    <property type="protein sequence ID" value="SMY12000.1"/>
    <property type="molecule type" value="Genomic_DNA"/>
</dbReference>
<comment type="similarity">
    <text evidence="1">Belongs to the AHA1 family.</text>
</comment>
<dbReference type="InterPro" id="IPR023393">
    <property type="entry name" value="START-like_dom_sf"/>
</dbReference>
<sequence>MADPDIPQTPDSADVPDALDVPDEIIRSIRIAADAQTVFDIVSEPGWFINDGEYREHQVASDGATARVMDPVLGEFEVGIVALEPPHRAVFCWLGGDAGPLADAPRTTVTFTIEPREDGVVLTVHETGFASLDADAVARRRRFEEHSAGWVEELAVARTQSLARAGHRG</sequence>
<evidence type="ECO:0000313" key="4">
    <source>
        <dbReference type="Proteomes" id="UP000234462"/>
    </source>
</evidence>
<keyword evidence="4" id="KW-1185">Reference proteome</keyword>
<dbReference type="AlphaFoldDB" id="A0A2H1L5H9"/>
<dbReference type="Pfam" id="PF08327">
    <property type="entry name" value="AHSA1"/>
    <property type="match status" value="1"/>
</dbReference>
<dbReference type="SUPFAM" id="SSF55961">
    <property type="entry name" value="Bet v1-like"/>
    <property type="match status" value="1"/>
</dbReference>
<gene>
    <name evidence="3" type="ORF">BJEO58_01594</name>
</gene>
<dbReference type="Gene3D" id="3.30.530.20">
    <property type="match status" value="1"/>
</dbReference>
<proteinExistence type="inferred from homology"/>
<accession>A0A2H1L5H9</accession>
<dbReference type="InterPro" id="IPR013538">
    <property type="entry name" value="ASHA1/2-like_C"/>
</dbReference>
<protein>
    <submittedName>
        <fullName evidence="3">Uncharacterized conserved protein YndB, AHSA1/START domain</fullName>
    </submittedName>
</protein>
<evidence type="ECO:0000259" key="2">
    <source>
        <dbReference type="Pfam" id="PF08327"/>
    </source>
</evidence>
<organism evidence="3 4">
    <name type="scientific">Brevibacterium jeotgali</name>
    <dbReference type="NCBI Taxonomy" id="1262550"/>
    <lineage>
        <taxon>Bacteria</taxon>
        <taxon>Bacillati</taxon>
        <taxon>Actinomycetota</taxon>
        <taxon>Actinomycetes</taxon>
        <taxon>Micrococcales</taxon>
        <taxon>Brevibacteriaceae</taxon>
        <taxon>Brevibacterium</taxon>
    </lineage>
</organism>